<accession>A0A6J1JCW2</accession>
<dbReference type="OrthoDB" id="432169at2759"/>
<keyword evidence="7" id="KW-0676">Redox-active center</keyword>
<evidence type="ECO:0000256" key="10">
    <source>
        <dbReference type="ARBA" id="ARBA00048948"/>
    </source>
</evidence>
<comment type="catalytic activity">
    <reaction evidence="10">
        <text>2 monodehydro-L-ascorbate radical + NADH + H(+) = 2 L-ascorbate + NAD(+)</text>
        <dbReference type="Rhea" id="RHEA:14581"/>
        <dbReference type="ChEBI" id="CHEBI:15378"/>
        <dbReference type="ChEBI" id="CHEBI:38290"/>
        <dbReference type="ChEBI" id="CHEBI:57540"/>
        <dbReference type="ChEBI" id="CHEBI:57945"/>
        <dbReference type="ChEBI" id="CHEBI:59513"/>
        <dbReference type="EC" id="1.6.5.4"/>
    </reaction>
</comment>
<keyword evidence="4" id="KW-0274">FAD</keyword>
<comment type="similarity">
    <text evidence="2">Belongs to the FAD-dependent oxidoreductase family.</text>
</comment>
<dbReference type="PANTHER" id="PTHR43557">
    <property type="entry name" value="APOPTOSIS-INDUCING FACTOR 1"/>
    <property type="match status" value="1"/>
</dbReference>
<dbReference type="KEGG" id="cmax:111483271"/>
<dbReference type="PANTHER" id="PTHR43557:SF5">
    <property type="entry name" value="MONODEHYDROASCORBATE REDUCTASE 1, PEROXISOMAL"/>
    <property type="match status" value="1"/>
</dbReference>
<gene>
    <name evidence="14" type="primary">LOC111483271</name>
</gene>
<dbReference type="GeneID" id="111483271"/>
<dbReference type="InterPro" id="IPR016156">
    <property type="entry name" value="FAD/NAD-linked_Rdtase_dimer_sf"/>
</dbReference>
<feature type="domain" description="Monodehydroascorbate reductase 3-like C-terminal" evidence="12">
    <location>
        <begin position="459"/>
        <end position="542"/>
    </location>
</feature>
<evidence type="ECO:0000256" key="1">
    <source>
        <dbReference type="ARBA" id="ARBA00001974"/>
    </source>
</evidence>
<evidence type="ECO:0000256" key="8">
    <source>
        <dbReference type="ARBA" id="ARBA00037189"/>
    </source>
</evidence>
<dbReference type="AlphaFoldDB" id="A0A6J1JCW2"/>
<dbReference type="Proteomes" id="UP000504608">
    <property type="component" value="Unplaced"/>
</dbReference>
<dbReference type="InterPro" id="IPR048618">
    <property type="entry name" value="MDHAR3-like_C"/>
</dbReference>
<evidence type="ECO:0000256" key="7">
    <source>
        <dbReference type="ARBA" id="ARBA00023284"/>
    </source>
</evidence>
<dbReference type="Pfam" id="PF21791">
    <property type="entry name" value="MDHAR3-like_C"/>
    <property type="match status" value="1"/>
</dbReference>
<evidence type="ECO:0000256" key="6">
    <source>
        <dbReference type="ARBA" id="ARBA00023027"/>
    </source>
</evidence>
<dbReference type="RefSeq" id="XP_022985193.1">
    <property type="nucleotide sequence ID" value="XM_023129425.1"/>
</dbReference>
<reference evidence="14" key="1">
    <citation type="submission" date="2025-08" db="UniProtKB">
        <authorList>
            <consortium name="RefSeq"/>
        </authorList>
    </citation>
    <scope>IDENTIFICATION</scope>
    <source>
        <tissue evidence="14">Young leaves</tissue>
    </source>
</reference>
<dbReference type="GO" id="GO:0005737">
    <property type="term" value="C:cytoplasm"/>
    <property type="evidence" value="ECO:0007669"/>
    <property type="project" value="TreeGrafter"/>
</dbReference>
<sequence length="557" mass="63124">MSNKSYMTGESNIGRFIWDRINQKWKIYTDFEENLGVLQKTSRNLVTQLEELDRSSSWERSEEWEEKVEALIDQVEHIERSIQKWNLFSTVAVYLYGKHVVNKMNEAKQLLEEGNYYLPKFFKYLILGGGVAAGYAAREFVKQGVKPGELGIVSEESVTPYERPALSKGYLFPTNAARLPEFHVCVGSGGERLDPKWYEEKGIELILNTKIVEASLHSKTLRSENGIILRFGALIIATGSRVIKLSDFGVEGDDQAKNILYLRDVKDADKIIEEMRDKKNGKVVVVGGGYIGLEVGAALKLNNLSVTMVYNDPWLMSRLFTKEIAEFYERYYMSRGINLINETSVIELEADSSGEVKKVKLKNGRELEADFVVVGVGARPSTSLFQGQIEMSRGGIKTDGLFKTSIDDVYAIGDVAWFPMKIYNEMRRVEHVDHARKSAMKAVEGIMAKGKVVEEYDYVPYFYSRVFDLSWRFYGDNVGDATVVFGNRNPGAKKPKFGCYWIKDGRIMGGFLEGGSDEENKAIQNMAWHQHKVEDLQELKAKAERTVVHNLTDGRTA</sequence>
<dbReference type="SUPFAM" id="SSF55424">
    <property type="entry name" value="FAD/NAD-linked reductases, dimerisation (C-terminal) domain"/>
    <property type="match status" value="1"/>
</dbReference>
<protein>
    <recommendedName>
        <fullName evidence="9">monodehydroascorbate reductase (NADH)</fullName>
        <ecNumber evidence="9">1.6.5.4</ecNumber>
    </recommendedName>
</protein>
<evidence type="ECO:0000313" key="14">
    <source>
        <dbReference type="RefSeq" id="XP_022985193.1"/>
    </source>
</evidence>
<evidence type="ECO:0000313" key="13">
    <source>
        <dbReference type="Proteomes" id="UP000504608"/>
    </source>
</evidence>
<comment type="function">
    <text evidence="8">Catalyzes the conversion of monodehydroascorbate to ascorbate, oxidizing NADH in the process.</text>
</comment>
<keyword evidence="5" id="KW-0560">Oxidoreductase</keyword>
<dbReference type="InterPro" id="IPR036188">
    <property type="entry name" value="FAD/NAD-bd_sf"/>
</dbReference>
<dbReference type="SUPFAM" id="SSF51905">
    <property type="entry name" value="FAD/NAD(P)-binding domain"/>
    <property type="match status" value="1"/>
</dbReference>
<organism evidence="13 14">
    <name type="scientific">Cucurbita maxima</name>
    <name type="common">Pumpkin</name>
    <name type="synonym">Winter squash</name>
    <dbReference type="NCBI Taxonomy" id="3661"/>
    <lineage>
        <taxon>Eukaryota</taxon>
        <taxon>Viridiplantae</taxon>
        <taxon>Streptophyta</taxon>
        <taxon>Embryophyta</taxon>
        <taxon>Tracheophyta</taxon>
        <taxon>Spermatophyta</taxon>
        <taxon>Magnoliopsida</taxon>
        <taxon>eudicotyledons</taxon>
        <taxon>Gunneridae</taxon>
        <taxon>Pentapetalae</taxon>
        <taxon>rosids</taxon>
        <taxon>fabids</taxon>
        <taxon>Cucurbitales</taxon>
        <taxon>Cucurbitaceae</taxon>
        <taxon>Cucurbiteae</taxon>
        <taxon>Cucurbita</taxon>
    </lineage>
</organism>
<dbReference type="Gene3D" id="3.50.50.60">
    <property type="entry name" value="FAD/NAD(P)-binding domain"/>
    <property type="match status" value="2"/>
</dbReference>
<dbReference type="PRINTS" id="PR00368">
    <property type="entry name" value="FADPNR"/>
</dbReference>
<evidence type="ECO:0000256" key="5">
    <source>
        <dbReference type="ARBA" id="ARBA00023002"/>
    </source>
</evidence>
<comment type="cofactor">
    <cofactor evidence="1">
        <name>FAD</name>
        <dbReference type="ChEBI" id="CHEBI:57692"/>
    </cofactor>
</comment>
<evidence type="ECO:0000256" key="3">
    <source>
        <dbReference type="ARBA" id="ARBA00022630"/>
    </source>
</evidence>
<dbReference type="InterPro" id="IPR023753">
    <property type="entry name" value="FAD/NAD-binding_dom"/>
</dbReference>
<feature type="domain" description="FAD/NAD(P)-binding" evidence="11">
    <location>
        <begin position="123"/>
        <end position="439"/>
    </location>
</feature>
<proteinExistence type="inferred from homology"/>
<evidence type="ECO:0000256" key="9">
    <source>
        <dbReference type="ARBA" id="ARBA00038920"/>
    </source>
</evidence>
<evidence type="ECO:0000259" key="12">
    <source>
        <dbReference type="Pfam" id="PF21791"/>
    </source>
</evidence>
<keyword evidence="13" id="KW-1185">Reference proteome</keyword>
<dbReference type="EC" id="1.6.5.4" evidence="9"/>
<evidence type="ECO:0000259" key="11">
    <source>
        <dbReference type="Pfam" id="PF07992"/>
    </source>
</evidence>
<dbReference type="Gene3D" id="3.30.390.30">
    <property type="match status" value="1"/>
</dbReference>
<evidence type="ECO:0000256" key="2">
    <source>
        <dbReference type="ARBA" id="ARBA00006442"/>
    </source>
</evidence>
<keyword evidence="6" id="KW-0520">NAD</keyword>
<name>A0A6J1JCW2_CUCMA</name>
<dbReference type="GO" id="GO:0016656">
    <property type="term" value="F:monodehydroascorbate reductase (NADH) activity"/>
    <property type="evidence" value="ECO:0007669"/>
    <property type="project" value="UniProtKB-EC"/>
</dbReference>
<evidence type="ECO:0000256" key="4">
    <source>
        <dbReference type="ARBA" id="ARBA00022827"/>
    </source>
</evidence>
<dbReference type="InterPro" id="IPR050446">
    <property type="entry name" value="FAD-oxidoreductase/Apoptosis"/>
</dbReference>
<dbReference type="Pfam" id="PF07992">
    <property type="entry name" value="Pyr_redox_2"/>
    <property type="match status" value="1"/>
</dbReference>
<dbReference type="PRINTS" id="PR00411">
    <property type="entry name" value="PNDRDTASEI"/>
</dbReference>
<keyword evidence="3" id="KW-0285">Flavoprotein</keyword>